<sequence length="127" mass="13345">MALTARPQALTPTSPCRPSDRRERHPLPMVGGHADAALFGLLPGQLSGRADTAPHPVTQARPQPTAGHPLAQAVHMAATGVWVVKRNGRVAEINGRTHWESKSSLGADAERAGIALSDIVIRTGAVE</sequence>
<dbReference type="Proteomes" id="UP000781958">
    <property type="component" value="Unassembled WGS sequence"/>
</dbReference>
<evidence type="ECO:0000313" key="3">
    <source>
        <dbReference type="Proteomes" id="UP000781958"/>
    </source>
</evidence>
<feature type="region of interest" description="Disordered" evidence="1">
    <location>
        <begin position="1"/>
        <end position="31"/>
    </location>
</feature>
<name>A0ABS4STU3_9PROT</name>
<gene>
    <name evidence="2" type="ORF">J2851_005465</name>
</gene>
<keyword evidence="3" id="KW-1185">Reference proteome</keyword>
<dbReference type="RefSeq" id="WP_209770217.1">
    <property type="nucleotide sequence ID" value="NZ_JAGINP010000023.1"/>
</dbReference>
<organism evidence="2 3">
    <name type="scientific">Azospirillum rugosum</name>
    <dbReference type="NCBI Taxonomy" id="416170"/>
    <lineage>
        <taxon>Bacteria</taxon>
        <taxon>Pseudomonadati</taxon>
        <taxon>Pseudomonadota</taxon>
        <taxon>Alphaproteobacteria</taxon>
        <taxon>Rhodospirillales</taxon>
        <taxon>Azospirillaceae</taxon>
        <taxon>Azospirillum</taxon>
    </lineage>
</organism>
<evidence type="ECO:0000256" key="1">
    <source>
        <dbReference type="SAM" id="MobiDB-lite"/>
    </source>
</evidence>
<protein>
    <recommendedName>
        <fullName evidence="4">DUF1508 domain-containing protein</fullName>
    </recommendedName>
</protein>
<feature type="region of interest" description="Disordered" evidence="1">
    <location>
        <begin position="45"/>
        <end position="66"/>
    </location>
</feature>
<reference evidence="2 3" key="1">
    <citation type="submission" date="2021-03" db="EMBL/GenBank/DDBJ databases">
        <title>Genomic Encyclopedia of Type Strains, Phase III (KMG-III): the genomes of soil and plant-associated and newly described type strains.</title>
        <authorList>
            <person name="Whitman W."/>
        </authorList>
    </citation>
    <scope>NUCLEOTIDE SEQUENCE [LARGE SCALE GENOMIC DNA]</scope>
    <source>
        <strain evidence="2 3">IMMIB AFH-6</strain>
    </source>
</reference>
<comment type="caution">
    <text evidence="2">The sequence shown here is derived from an EMBL/GenBank/DDBJ whole genome shotgun (WGS) entry which is preliminary data.</text>
</comment>
<evidence type="ECO:0000313" key="2">
    <source>
        <dbReference type="EMBL" id="MBP2295654.1"/>
    </source>
</evidence>
<proteinExistence type="predicted"/>
<evidence type="ECO:0008006" key="4">
    <source>
        <dbReference type="Google" id="ProtNLM"/>
    </source>
</evidence>
<dbReference type="EMBL" id="JAGINP010000023">
    <property type="protein sequence ID" value="MBP2295654.1"/>
    <property type="molecule type" value="Genomic_DNA"/>
</dbReference>
<accession>A0ABS4STU3</accession>